<gene>
    <name evidence="2" type="ORF">JCM19274_4176</name>
</gene>
<feature type="domain" description="DNA polymerase III alpha subunit finger" evidence="1">
    <location>
        <begin position="2"/>
        <end position="35"/>
    </location>
</feature>
<evidence type="ECO:0000259" key="1">
    <source>
        <dbReference type="Pfam" id="PF17657"/>
    </source>
</evidence>
<keyword evidence="2" id="KW-0808">Transferase</keyword>
<proteinExistence type="predicted"/>
<dbReference type="EC" id="2.7.7.7" evidence="2"/>
<dbReference type="InterPro" id="IPR040982">
    <property type="entry name" value="DNA_pol3_finger"/>
</dbReference>
<dbReference type="Proteomes" id="UP000029643">
    <property type="component" value="Unassembled WGS sequence"/>
</dbReference>
<dbReference type="AlphaFoldDB" id="A0A090WQ04"/>
<organism evidence="2 3">
    <name type="scientific">Algibacter lectus</name>
    <dbReference type="NCBI Taxonomy" id="221126"/>
    <lineage>
        <taxon>Bacteria</taxon>
        <taxon>Pseudomonadati</taxon>
        <taxon>Bacteroidota</taxon>
        <taxon>Flavobacteriia</taxon>
        <taxon>Flavobacteriales</taxon>
        <taxon>Flavobacteriaceae</taxon>
        <taxon>Algibacter</taxon>
    </lineage>
</organism>
<reference evidence="2" key="1">
    <citation type="journal article" date="2014" name="Genome Announc.">
        <title>Draft Genome Sequences of Marine Flavobacterium Algibacter lectus Strains SS8 and NR4.</title>
        <authorList>
            <person name="Takatani N."/>
            <person name="Nakanishi M."/>
            <person name="Meirelles P."/>
            <person name="Mino S."/>
            <person name="Suda W."/>
            <person name="Oshima K."/>
            <person name="Hattori M."/>
            <person name="Ohkuma M."/>
            <person name="Hosokawa M."/>
            <person name="Miyashita K."/>
            <person name="Thompson F.L."/>
            <person name="Niwa A."/>
            <person name="Sawabe T."/>
            <person name="Sawabe T."/>
        </authorList>
    </citation>
    <scope>NUCLEOTIDE SEQUENCE [LARGE SCALE GENOMIC DNA]</scope>
    <source>
        <strain evidence="2">JCM 19274</strain>
    </source>
</reference>
<name>A0A090WQ04_9FLAO</name>
<dbReference type="EMBL" id="BBNU01000005">
    <property type="protein sequence ID" value="GAL79091.1"/>
    <property type="molecule type" value="Genomic_DNA"/>
</dbReference>
<dbReference type="Pfam" id="PF17657">
    <property type="entry name" value="DNA_pol3_finger"/>
    <property type="match status" value="1"/>
</dbReference>
<comment type="caution">
    <text evidence="2">The sequence shown here is derived from an EMBL/GenBank/DDBJ whole genome shotgun (WGS) entry which is preliminary data.</text>
</comment>
<evidence type="ECO:0000313" key="2">
    <source>
        <dbReference type="EMBL" id="GAL79091.1"/>
    </source>
</evidence>
<sequence length="40" mass="4603">MFQYESPGMQKHLRDLKPTVFEDLIAMNALYRPGANGIYS</sequence>
<evidence type="ECO:0000313" key="3">
    <source>
        <dbReference type="Proteomes" id="UP000029643"/>
    </source>
</evidence>
<protein>
    <submittedName>
        <fullName evidence="2">DNA polymerase III alpha subunit</fullName>
        <ecNumber evidence="2">2.7.7.7</ecNumber>
    </submittedName>
</protein>
<keyword evidence="2" id="KW-0548">Nucleotidyltransferase</keyword>
<accession>A0A090WQ04</accession>
<dbReference type="GO" id="GO:0003887">
    <property type="term" value="F:DNA-directed DNA polymerase activity"/>
    <property type="evidence" value="ECO:0007669"/>
    <property type="project" value="UniProtKB-EC"/>
</dbReference>